<evidence type="ECO:0000256" key="1">
    <source>
        <dbReference type="SAM" id="MobiDB-lite"/>
    </source>
</evidence>
<accession>A0ABS5YH53</accession>
<dbReference type="Proteomes" id="UP001519654">
    <property type="component" value="Unassembled WGS sequence"/>
</dbReference>
<evidence type="ECO:0000313" key="4">
    <source>
        <dbReference type="Proteomes" id="UP001519654"/>
    </source>
</evidence>
<feature type="region of interest" description="Disordered" evidence="1">
    <location>
        <begin position="285"/>
        <end position="308"/>
    </location>
</feature>
<evidence type="ECO:0000313" key="3">
    <source>
        <dbReference type="EMBL" id="MBU2662756.1"/>
    </source>
</evidence>
<name>A0ABS5YH53_9ACTN</name>
<proteinExistence type="predicted"/>
<gene>
    <name evidence="3" type="ORF">KOI35_04475</name>
</gene>
<organism evidence="3 4">
    <name type="scientific">Paractinoplanes bogorensis</name>
    <dbReference type="NCBI Taxonomy" id="1610840"/>
    <lineage>
        <taxon>Bacteria</taxon>
        <taxon>Bacillati</taxon>
        <taxon>Actinomycetota</taxon>
        <taxon>Actinomycetes</taxon>
        <taxon>Micromonosporales</taxon>
        <taxon>Micromonosporaceae</taxon>
        <taxon>Paractinoplanes</taxon>
    </lineage>
</organism>
<comment type="caution">
    <text evidence="3">The sequence shown here is derived from an EMBL/GenBank/DDBJ whole genome shotgun (WGS) entry which is preliminary data.</text>
</comment>
<keyword evidence="4" id="KW-1185">Reference proteome</keyword>
<reference evidence="3 4" key="1">
    <citation type="submission" date="2021-06" db="EMBL/GenBank/DDBJ databases">
        <title>Actinoplanes lichenicola sp. nov., and Actinoplanes ovalisporus sp. nov., isolated from lichen in Thailand.</title>
        <authorList>
            <person name="Saeng-In P."/>
            <person name="Kanchanasin P."/>
            <person name="Yuki M."/>
            <person name="Kudo T."/>
            <person name="Ohkuma M."/>
            <person name="Phongsopitanun W."/>
            <person name="Tanasupawat S."/>
        </authorList>
    </citation>
    <scope>NUCLEOTIDE SEQUENCE [LARGE SCALE GENOMIC DNA]</scope>
    <source>
        <strain evidence="3 4">NBRC 110975</strain>
    </source>
</reference>
<evidence type="ECO:0000256" key="2">
    <source>
        <dbReference type="SAM" id="SignalP"/>
    </source>
</evidence>
<dbReference type="EMBL" id="JAHKKG010000001">
    <property type="protein sequence ID" value="MBU2662756.1"/>
    <property type="molecule type" value="Genomic_DNA"/>
</dbReference>
<feature type="signal peptide" evidence="2">
    <location>
        <begin position="1"/>
        <end position="27"/>
    </location>
</feature>
<feature type="chain" id="PRO_5046858710" evidence="2">
    <location>
        <begin position="28"/>
        <end position="308"/>
    </location>
</feature>
<sequence length="308" mass="32105">MFSIRRLTAAVAVAVAVAATLSAPAHAAAVAPFALTVPEISFSTTGSALPLVLSPDAAEIPPALTDVQIDVDTSGLDAIASVTVPDGSIGTLEAASGWRLPDLFVKALPEAELGASGALEVTLTADGYEPIVAVATLTVNDIHVYAGPPNATYTVTDGTAVAKPVLQFTSTGAVETTEMTFRIVGDPGLLFVDPKQGELLCWRNTSEVRFVERFCDYSFLWMTPGSTWQIPLTETRAPGAEPGDQYNFRATFWLGTGARNVVEALKKQSGMMRGTSIRGVYPPQKLPDGVGGPFGTESSTTGTITVGG</sequence>
<dbReference type="RefSeq" id="WP_215784671.1">
    <property type="nucleotide sequence ID" value="NZ_JAHKKG010000001.1"/>
</dbReference>
<protein>
    <submittedName>
        <fullName evidence="3">Uncharacterized protein</fullName>
    </submittedName>
</protein>
<feature type="compositionally biased region" description="Polar residues" evidence="1">
    <location>
        <begin position="296"/>
        <end position="308"/>
    </location>
</feature>
<keyword evidence="2" id="KW-0732">Signal</keyword>